<name>A0AA48QWW5_9TREE</name>
<gene>
    <name evidence="2" type="ORF">CcaverHIS019_0504060</name>
</gene>
<dbReference type="GeneID" id="85496648"/>
<evidence type="ECO:0000313" key="3">
    <source>
        <dbReference type="Proteomes" id="UP001233271"/>
    </source>
</evidence>
<sequence length="122" mass="13221">MFVVLWTSADQSLCIRDQMPENAHRHCRHCRPSPRRPSCALCCPHSSPAVGFAVCLTPPPSPTVTYTTLPPSPRTTARRSRSPSPCSLGQSWSPERTESSVIGLGRETDVVPVHVAIAATAF</sequence>
<organism evidence="2 3">
    <name type="scientific">Cutaneotrichosporon cavernicola</name>
    <dbReference type="NCBI Taxonomy" id="279322"/>
    <lineage>
        <taxon>Eukaryota</taxon>
        <taxon>Fungi</taxon>
        <taxon>Dikarya</taxon>
        <taxon>Basidiomycota</taxon>
        <taxon>Agaricomycotina</taxon>
        <taxon>Tremellomycetes</taxon>
        <taxon>Trichosporonales</taxon>
        <taxon>Trichosporonaceae</taxon>
        <taxon>Cutaneotrichosporon</taxon>
    </lineage>
</organism>
<accession>A0AA48QWW5</accession>
<reference evidence="2" key="1">
    <citation type="journal article" date="2023" name="BMC Genomics">
        <title>Chromosome-level genome assemblies of Cutaneotrichosporon spp. (Trichosporonales, Basidiomycota) reveal imbalanced evolution between nucleotide sequences and chromosome synteny.</title>
        <authorList>
            <person name="Kobayashi Y."/>
            <person name="Kayamori A."/>
            <person name="Aoki K."/>
            <person name="Shiwa Y."/>
            <person name="Matsutani M."/>
            <person name="Fujita N."/>
            <person name="Sugita T."/>
            <person name="Iwasaki W."/>
            <person name="Tanaka N."/>
            <person name="Takashima M."/>
        </authorList>
    </citation>
    <scope>NUCLEOTIDE SEQUENCE</scope>
    <source>
        <strain evidence="2">HIS019</strain>
    </source>
</reference>
<dbReference type="RefSeq" id="XP_060458043.1">
    <property type="nucleotide sequence ID" value="XM_060601561.1"/>
</dbReference>
<evidence type="ECO:0000256" key="1">
    <source>
        <dbReference type="SAM" id="MobiDB-lite"/>
    </source>
</evidence>
<keyword evidence="3" id="KW-1185">Reference proteome</keyword>
<feature type="region of interest" description="Disordered" evidence="1">
    <location>
        <begin position="64"/>
        <end position="99"/>
    </location>
</feature>
<dbReference type="AlphaFoldDB" id="A0AA48QWW5"/>
<dbReference type="Proteomes" id="UP001233271">
    <property type="component" value="Chromosome 5"/>
</dbReference>
<protein>
    <submittedName>
        <fullName evidence="2">Uncharacterized protein</fullName>
    </submittedName>
</protein>
<evidence type="ECO:0000313" key="2">
    <source>
        <dbReference type="EMBL" id="BEI92778.1"/>
    </source>
</evidence>
<dbReference type="EMBL" id="AP028216">
    <property type="protein sequence ID" value="BEI92778.1"/>
    <property type="molecule type" value="Genomic_DNA"/>
</dbReference>
<dbReference type="KEGG" id="ccac:CcaHIS019_0504060"/>
<proteinExistence type="predicted"/>